<organism evidence="1 2">
    <name type="scientific">Helianthus annuus</name>
    <name type="common">Common sunflower</name>
    <dbReference type="NCBI Taxonomy" id="4232"/>
    <lineage>
        <taxon>Eukaryota</taxon>
        <taxon>Viridiplantae</taxon>
        <taxon>Streptophyta</taxon>
        <taxon>Embryophyta</taxon>
        <taxon>Tracheophyta</taxon>
        <taxon>Spermatophyta</taxon>
        <taxon>Magnoliopsida</taxon>
        <taxon>eudicotyledons</taxon>
        <taxon>Gunneridae</taxon>
        <taxon>Pentapetalae</taxon>
        <taxon>asterids</taxon>
        <taxon>campanulids</taxon>
        <taxon>Asterales</taxon>
        <taxon>Asteraceae</taxon>
        <taxon>Asteroideae</taxon>
        <taxon>Heliantheae alliance</taxon>
        <taxon>Heliantheae</taxon>
        <taxon>Helianthus</taxon>
    </lineage>
</organism>
<dbReference type="Proteomes" id="UP000215914">
    <property type="component" value="Unassembled WGS sequence"/>
</dbReference>
<proteinExistence type="predicted"/>
<gene>
    <name evidence="1" type="ORF">HanXRQr2_Chr06g0278451</name>
</gene>
<comment type="caution">
    <text evidence="1">The sequence shown here is derived from an EMBL/GenBank/DDBJ whole genome shotgun (WGS) entry which is preliminary data.</text>
</comment>
<keyword evidence="2" id="KW-1185">Reference proteome</keyword>
<dbReference type="Gramene" id="mRNA:HanXRQr2_Chr06g0278451">
    <property type="protein sequence ID" value="CDS:HanXRQr2_Chr06g0278451.1"/>
    <property type="gene ID" value="HanXRQr2_Chr06g0278451"/>
</dbReference>
<dbReference type="AlphaFoldDB" id="A0A9K3IVR4"/>
<accession>A0A9K3IVR4</accession>
<protein>
    <submittedName>
        <fullName evidence="1">Uncharacterized protein</fullName>
    </submittedName>
</protein>
<evidence type="ECO:0000313" key="2">
    <source>
        <dbReference type="Proteomes" id="UP000215914"/>
    </source>
</evidence>
<evidence type="ECO:0000313" key="1">
    <source>
        <dbReference type="EMBL" id="KAF5804041.1"/>
    </source>
</evidence>
<dbReference type="EMBL" id="MNCJ02000321">
    <property type="protein sequence ID" value="KAF5804041.1"/>
    <property type="molecule type" value="Genomic_DNA"/>
</dbReference>
<reference evidence="1" key="2">
    <citation type="submission" date="2020-06" db="EMBL/GenBank/DDBJ databases">
        <title>Helianthus annuus Genome sequencing and assembly Release 2.</title>
        <authorList>
            <person name="Gouzy J."/>
            <person name="Langlade N."/>
            <person name="Munos S."/>
        </authorList>
    </citation>
    <scope>NUCLEOTIDE SEQUENCE</scope>
    <source>
        <tissue evidence="1">Leaves</tissue>
    </source>
</reference>
<sequence length="68" mass="7595">MSPATDPTKATADTTIRTPLNISRTTHFRLHASAFLCTIYISTGKYIANGHRFSAPNTPRISWNLFKN</sequence>
<name>A0A9K3IVR4_HELAN</name>
<reference evidence="1" key="1">
    <citation type="journal article" date="2017" name="Nature">
        <title>The sunflower genome provides insights into oil metabolism, flowering and Asterid evolution.</title>
        <authorList>
            <person name="Badouin H."/>
            <person name="Gouzy J."/>
            <person name="Grassa C.J."/>
            <person name="Murat F."/>
            <person name="Staton S.E."/>
            <person name="Cottret L."/>
            <person name="Lelandais-Briere C."/>
            <person name="Owens G.L."/>
            <person name="Carrere S."/>
            <person name="Mayjonade B."/>
            <person name="Legrand L."/>
            <person name="Gill N."/>
            <person name="Kane N.C."/>
            <person name="Bowers J.E."/>
            <person name="Hubner S."/>
            <person name="Bellec A."/>
            <person name="Berard A."/>
            <person name="Berges H."/>
            <person name="Blanchet N."/>
            <person name="Boniface M.C."/>
            <person name="Brunel D."/>
            <person name="Catrice O."/>
            <person name="Chaidir N."/>
            <person name="Claudel C."/>
            <person name="Donnadieu C."/>
            <person name="Faraut T."/>
            <person name="Fievet G."/>
            <person name="Helmstetter N."/>
            <person name="King M."/>
            <person name="Knapp S.J."/>
            <person name="Lai Z."/>
            <person name="Le Paslier M.C."/>
            <person name="Lippi Y."/>
            <person name="Lorenzon L."/>
            <person name="Mandel J.R."/>
            <person name="Marage G."/>
            <person name="Marchand G."/>
            <person name="Marquand E."/>
            <person name="Bret-Mestries E."/>
            <person name="Morien E."/>
            <person name="Nambeesan S."/>
            <person name="Nguyen T."/>
            <person name="Pegot-Espagnet P."/>
            <person name="Pouilly N."/>
            <person name="Raftis F."/>
            <person name="Sallet E."/>
            <person name="Schiex T."/>
            <person name="Thomas J."/>
            <person name="Vandecasteele C."/>
            <person name="Vares D."/>
            <person name="Vear F."/>
            <person name="Vautrin S."/>
            <person name="Crespi M."/>
            <person name="Mangin B."/>
            <person name="Burke J.M."/>
            <person name="Salse J."/>
            <person name="Munos S."/>
            <person name="Vincourt P."/>
            <person name="Rieseberg L.H."/>
            <person name="Langlade N.B."/>
        </authorList>
    </citation>
    <scope>NUCLEOTIDE SEQUENCE</scope>
    <source>
        <tissue evidence="1">Leaves</tissue>
    </source>
</reference>